<dbReference type="InterPro" id="IPR005785">
    <property type="entry name" value="B_amino_transI"/>
</dbReference>
<comment type="similarity">
    <text evidence="5 16">Belongs to the class-IV pyridoxal-phosphate-dependent aminotransferase family.</text>
</comment>
<reference evidence="17 18" key="1">
    <citation type="submission" date="2018-04" db="EMBL/GenBank/DDBJ databases">
        <title>Whole genome sequencing of Morganella morganii AR_0133.</title>
        <authorList>
            <person name="Conlan S."/>
            <person name="Thomas P.J."/>
            <person name="Mullikin J."/>
            <person name="Frank K.M."/>
            <person name="Segre J.A."/>
        </authorList>
    </citation>
    <scope>NUCLEOTIDE SEQUENCE [LARGE SCALE GENOMIC DNA]</scope>
    <source>
        <strain evidence="17 18">AR_0133</strain>
    </source>
</reference>
<comment type="catalytic activity">
    <reaction evidence="12 16">
        <text>L-isoleucine + 2-oxoglutarate = (S)-3-methyl-2-oxopentanoate + L-glutamate</text>
        <dbReference type="Rhea" id="RHEA:24801"/>
        <dbReference type="ChEBI" id="CHEBI:16810"/>
        <dbReference type="ChEBI" id="CHEBI:29985"/>
        <dbReference type="ChEBI" id="CHEBI:35146"/>
        <dbReference type="ChEBI" id="CHEBI:58045"/>
        <dbReference type="EC" id="2.6.1.42"/>
    </reaction>
</comment>
<comment type="pathway">
    <text evidence="3 16">Amino-acid biosynthesis; L-valine biosynthesis; L-valine from pyruvate: step 4/4.</text>
</comment>
<dbReference type="InterPro" id="IPR001544">
    <property type="entry name" value="Aminotrans_IV"/>
</dbReference>
<keyword evidence="8 16" id="KW-0663">Pyridoxal phosphate</keyword>
<evidence type="ECO:0000256" key="6">
    <source>
        <dbReference type="ARBA" id="ARBA00022576"/>
    </source>
</evidence>
<dbReference type="NCBIfam" id="NF005146">
    <property type="entry name" value="PRK06606.1"/>
    <property type="match status" value="1"/>
</dbReference>
<proteinExistence type="inferred from homology"/>
<evidence type="ECO:0000256" key="9">
    <source>
        <dbReference type="ARBA" id="ARBA00022909"/>
    </source>
</evidence>
<evidence type="ECO:0000256" key="11">
    <source>
        <dbReference type="ARBA" id="ARBA00048212"/>
    </source>
</evidence>
<comment type="pathway">
    <text evidence="2 16">Amino-acid biosynthesis; L-isoleucine biosynthesis; L-isoleucine from 2-oxobutanoate: step 4/4.</text>
</comment>
<comment type="cofactor">
    <cofactor evidence="1 16">
        <name>pyridoxal 5'-phosphate</name>
        <dbReference type="ChEBI" id="CHEBI:597326"/>
    </cofactor>
</comment>
<keyword evidence="16" id="KW-0028">Amino-acid biosynthesis</keyword>
<comment type="pathway">
    <text evidence="4 16">Amino-acid biosynthesis; L-leucine biosynthesis; L-leucine from 3-methyl-2-oxobutanoate: step 4/4.</text>
</comment>
<dbReference type="Gene3D" id="3.30.470.10">
    <property type="match status" value="1"/>
</dbReference>
<dbReference type="InterPro" id="IPR043131">
    <property type="entry name" value="BCAT-like_N"/>
</dbReference>
<dbReference type="Pfam" id="PF01063">
    <property type="entry name" value="Aminotran_4"/>
    <property type="match status" value="1"/>
</dbReference>
<keyword evidence="16" id="KW-0100">Branched-chain amino acid biosynthesis</keyword>
<evidence type="ECO:0000256" key="2">
    <source>
        <dbReference type="ARBA" id="ARBA00004824"/>
    </source>
</evidence>
<dbReference type="Gene3D" id="3.20.10.10">
    <property type="entry name" value="D-amino Acid Aminotransferase, subunit A, domain 2"/>
    <property type="match status" value="1"/>
</dbReference>
<dbReference type="GO" id="GO:0004084">
    <property type="term" value="F:branched-chain-amino-acid transaminase activity"/>
    <property type="evidence" value="ECO:0007669"/>
    <property type="project" value="UniProtKB-EC"/>
</dbReference>
<dbReference type="SUPFAM" id="SSF56752">
    <property type="entry name" value="D-aminoacid aminotransferase-like PLP-dependent enzymes"/>
    <property type="match status" value="1"/>
</dbReference>
<dbReference type="RefSeq" id="WP_004240820.1">
    <property type="nucleotide sequence ID" value="NZ_BGLW01000051.1"/>
</dbReference>
<evidence type="ECO:0000256" key="16">
    <source>
        <dbReference type="RuleBase" id="RU364094"/>
    </source>
</evidence>
<evidence type="ECO:0000256" key="1">
    <source>
        <dbReference type="ARBA" id="ARBA00001933"/>
    </source>
</evidence>
<dbReference type="PANTHER" id="PTHR42743">
    <property type="entry name" value="AMINO-ACID AMINOTRANSFERASE"/>
    <property type="match status" value="1"/>
</dbReference>
<dbReference type="AlphaFoldDB" id="A0AAU8ZJ66"/>
<dbReference type="EMBL" id="CP028956">
    <property type="protein sequence ID" value="AWC93152.1"/>
    <property type="molecule type" value="Genomic_DNA"/>
</dbReference>
<dbReference type="GO" id="GO:0008652">
    <property type="term" value="P:amino acid biosynthetic process"/>
    <property type="evidence" value="ECO:0007669"/>
    <property type="project" value="UniProtKB-KW"/>
</dbReference>
<dbReference type="InterPro" id="IPR036038">
    <property type="entry name" value="Aminotransferase-like"/>
</dbReference>
<evidence type="ECO:0000256" key="13">
    <source>
        <dbReference type="ARBA" id="ARBA00049229"/>
    </source>
</evidence>
<evidence type="ECO:0000256" key="15">
    <source>
        <dbReference type="ARBA" id="ARBA00054027"/>
    </source>
</evidence>
<evidence type="ECO:0000313" key="18">
    <source>
        <dbReference type="Proteomes" id="UP000244682"/>
    </source>
</evidence>
<keyword evidence="7 16" id="KW-0808">Transferase</keyword>
<dbReference type="EC" id="2.6.1.42" evidence="16"/>
<dbReference type="GO" id="GO:0009082">
    <property type="term" value="P:branched-chain amino acid biosynthetic process"/>
    <property type="evidence" value="ECO:0007669"/>
    <property type="project" value="UniProtKB-KW"/>
</dbReference>
<protein>
    <recommendedName>
        <fullName evidence="16">Branched-chain-amino-acid aminotransferase</fullName>
        <shortName evidence="16">BCAT</shortName>
        <ecNumber evidence="16">2.6.1.42</ecNumber>
    </recommendedName>
</protein>
<evidence type="ECO:0000256" key="8">
    <source>
        <dbReference type="ARBA" id="ARBA00022898"/>
    </source>
</evidence>
<accession>A0AAU8ZJ66</accession>
<comment type="function">
    <text evidence="15">Involved in the biosynthesis of p-aminobenzoate (PABA), a precursor of tetrahydrofolate. Converts 4-amino-4-deoxychorismate into 4-aminobenzoate (PABA) and pyruvate.</text>
</comment>
<comment type="pathway">
    <text evidence="10">Cofactor biosynthesis; tetrahydrofolate biosynthesis; 4-aminobenzoate from chorismate: step 2/2.</text>
</comment>
<dbReference type="GO" id="GO:0046656">
    <property type="term" value="P:folic acid biosynthetic process"/>
    <property type="evidence" value="ECO:0007669"/>
    <property type="project" value="UniProtKB-KW"/>
</dbReference>
<evidence type="ECO:0000256" key="10">
    <source>
        <dbReference type="ARBA" id="ARBA00035633"/>
    </source>
</evidence>
<comment type="catalytic activity">
    <reaction evidence="11 16">
        <text>L-valine + 2-oxoglutarate = 3-methyl-2-oxobutanoate + L-glutamate</text>
        <dbReference type="Rhea" id="RHEA:24813"/>
        <dbReference type="ChEBI" id="CHEBI:11851"/>
        <dbReference type="ChEBI" id="CHEBI:16810"/>
        <dbReference type="ChEBI" id="CHEBI:29985"/>
        <dbReference type="ChEBI" id="CHEBI:57762"/>
        <dbReference type="EC" id="2.6.1.42"/>
    </reaction>
</comment>
<dbReference type="GO" id="GO:0008696">
    <property type="term" value="F:4-amino-4-deoxychorismate lyase activity"/>
    <property type="evidence" value="ECO:0007669"/>
    <property type="project" value="UniProtKB-EC"/>
</dbReference>
<dbReference type="NCBIfam" id="TIGR01122">
    <property type="entry name" value="ilvE_I"/>
    <property type="match status" value="1"/>
</dbReference>
<evidence type="ECO:0000256" key="12">
    <source>
        <dbReference type="ARBA" id="ARBA00048798"/>
    </source>
</evidence>
<comment type="function">
    <text evidence="16">Acts on leucine, isoleucine and valine.</text>
</comment>
<evidence type="ECO:0000256" key="4">
    <source>
        <dbReference type="ARBA" id="ARBA00005072"/>
    </source>
</evidence>
<evidence type="ECO:0000313" key="17">
    <source>
        <dbReference type="EMBL" id="AWC93152.1"/>
    </source>
</evidence>
<keyword evidence="9" id="KW-0289">Folate biosynthesis</keyword>
<dbReference type="PANTHER" id="PTHR42743:SF4">
    <property type="entry name" value="BRANCHED-CHAIN-AMINO-ACID AMINOTRANSFERASE-RELATED"/>
    <property type="match status" value="1"/>
</dbReference>
<comment type="catalytic activity">
    <reaction evidence="13 16">
        <text>L-leucine + 2-oxoglutarate = 4-methyl-2-oxopentanoate + L-glutamate</text>
        <dbReference type="Rhea" id="RHEA:18321"/>
        <dbReference type="ChEBI" id="CHEBI:16810"/>
        <dbReference type="ChEBI" id="CHEBI:17865"/>
        <dbReference type="ChEBI" id="CHEBI:29985"/>
        <dbReference type="ChEBI" id="CHEBI:57427"/>
        <dbReference type="EC" id="2.6.1.42"/>
    </reaction>
</comment>
<keyword evidence="6 16" id="KW-0032">Aminotransferase</keyword>
<evidence type="ECO:0000256" key="14">
    <source>
        <dbReference type="ARBA" id="ARBA00049529"/>
    </source>
</evidence>
<gene>
    <name evidence="16" type="primary">ilvE</name>
    <name evidence="17" type="ORF">AM380_05615</name>
</gene>
<sequence>MNEQSRLIWLSGKIVPIEQAMINVLAPTSQFGLNVFEGIRGYWNDNDKQLYLFRLEDHYSRLLKSIKMARFDCNYTVEFLEKSAIDIIKANNYRQDIAIRQTVFIDGSGNWAATGPVDMFIAPIAKPAQQSNEGIHCCISSWDRINDKSLPPKIKMGANYMNSRLGQMEAKRNGYDSTIFLNETGKVSEGPGSCLFIVRDNVLITPSLTSSVLESITRDTILTFARDTLKLKVEEREIDRTELYICDEIFMCGSAVEILPVLSVDKLNVGDGFKGKITKQIESLYFDILRNKSPEYKNWLTGVY</sequence>
<dbReference type="InterPro" id="IPR050571">
    <property type="entry name" value="Class-IV_PLP-Dep_Aminotrnsfr"/>
</dbReference>
<organism evidence="17 18">
    <name type="scientific">Morganella morganii</name>
    <name type="common">Proteus morganii</name>
    <dbReference type="NCBI Taxonomy" id="582"/>
    <lineage>
        <taxon>Bacteria</taxon>
        <taxon>Pseudomonadati</taxon>
        <taxon>Pseudomonadota</taxon>
        <taxon>Gammaproteobacteria</taxon>
        <taxon>Enterobacterales</taxon>
        <taxon>Morganellaceae</taxon>
        <taxon>Morganella</taxon>
    </lineage>
</organism>
<evidence type="ECO:0000256" key="7">
    <source>
        <dbReference type="ARBA" id="ARBA00022679"/>
    </source>
</evidence>
<evidence type="ECO:0000256" key="5">
    <source>
        <dbReference type="ARBA" id="ARBA00009320"/>
    </source>
</evidence>
<dbReference type="FunFam" id="3.20.10.10:FF:000002">
    <property type="entry name" value="D-alanine aminotransferase"/>
    <property type="match status" value="1"/>
</dbReference>
<dbReference type="InterPro" id="IPR043132">
    <property type="entry name" value="BCAT-like_C"/>
</dbReference>
<evidence type="ECO:0000256" key="3">
    <source>
        <dbReference type="ARBA" id="ARBA00004931"/>
    </source>
</evidence>
<name>A0AAU8ZJ66_MORMO</name>
<dbReference type="Proteomes" id="UP000244682">
    <property type="component" value="Chromosome"/>
</dbReference>
<comment type="catalytic activity">
    <reaction evidence="14">
        <text>4-amino-4-deoxychorismate = 4-aminobenzoate + pyruvate + H(+)</text>
        <dbReference type="Rhea" id="RHEA:16201"/>
        <dbReference type="ChEBI" id="CHEBI:15361"/>
        <dbReference type="ChEBI" id="CHEBI:15378"/>
        <dbReference type="ChEBI" id="CHEBI:17836"/>
        <dbReference type="ChEBI" id="CHEBI:58406"/>
        <dbReference type="EC" id="4.1.3.38"/>
    </reaction>
</comment>